<dbReference type="Pfam" id="PF13411">
    <property type="entry name" value="MerR_1"/>
    <property type="match status" value="1"/>
</dbReference>
<evidence type="ECO:0000256" key="3">
    <source>
        <dbReference type="ARBA" id="ARBA00023125"/>
    </source>
</evidence>
<dbReference type="InterPro" id="IPR047057">
    <property type="entry name" value="MerR_fam"/>
</dbReference>
<accession>A0A173S929</accession>
<dbReference type="EMBL" id="WMQE01000002">
    <property type="protein sequence ID" value="MTK20046.1"/>
    <property type="molecule type" value="Genomic_DNA"/>
</dbReference>
<dbReference type="InterPro" id="IPR009061">
    <property type="entry name" value="DNA-bd_dom_put_sf"/>
</dbReference>
<protein>
    <submittedName>
        <fullName evidence="5">MerR family transcriptional regulator</fullName>
    </submittedName>
</protein>
<proteinExistence type="predicted"/>
<dbReference type="GO" id="GO:0003700">
    <property type="term" value="F:DNA-binding transcription factor activity"/>
    <property type="evidence" value="ECO:0007669"/>
    <property type="project" value="InterPro"/>
</dbReference>
<evidence type="ECO:0000256" key="4">
    <source>
        <dbReference type="ARBA" id="ARBA00023163"/>
    </source>
</evidence>
<evidence type="ECO:0000313" key="5">
    <source>
        <dbReference type="EMBL" id="MTK20046.1"/>
    </source>
</evidence>
<dbReference type="InterPro" id="IPR000551">
    <property type="entry name" value="MerR-type_HTH_dom"/>
</dbReference>
<dbReference type="PANTHER" id="PTHR30204:SF69">
    <property type="entry name" value="MERR-FAMILY TRANSCRIPTIONAL REGULATOR"/>
    <property type="match status" value="1"/>
</dbReference>
<comment type="caution">
    <text evidence="5">The sequence shown here is derived from an EMBL/GenBank/DDBJ whole genome shotgun (WGS) entry which is preliminary data.</text>
</comment>
<dbReference type="SMART" id="SM00422">
    <property type="entry name" value="HTH_MERR"/>
    <property type="match status" value="1"/>
</dbReference>
<dbReference type="Proteomes" id="UP000487649">
    <property type="component" value="Unassembled WGS sequence"/>
</dbReference>
<reference evidence="5 6" key="1">
    <citation type="journal article" date="2019" name="Nat. Med.">
        <title>A library of human gut bacterial isolates paired with longitudinal multiomics data enables mechanistic microbiome research.</title>
        <authorList>
            <person name="Poyet M."/>
            <person name="Groussin M."/>
            <person name="Gibbons S.M."/>
            <person name="Avila-Pacheco J."/>
            <person name="Jiang X."/>
            <person name="Kearney S.M."/>
            <person name="Perrotta A.R."/>
            <person name="Berdy B."/>
            <person name="Zhao S."/>
            <person name="Lieberman T.D."/>
            <person name="Swanson P.K."/>
            <person name="Smith M."/>
            <person name="Roesemann S."/>
            <person name="Alexander J.E."/>
            <person name="Rich S.A."/>
            <person name="Livny J."/>
            <person name="Vlamakis H."/>
            <person name="Clish C."/>
            <person name="Bullock K."/>
            <person name="Deik A."/>
            <person name="Scott J."/>
            <person name="Pierce K.A."/>
            <person name="Xavier R.J."/>
            <person name="Alm E.J."/>
        </authorList>
    </citation>
    <scope>NUCLEOTIDE SEQUENCE [LARGE SCALE GENOMIC DNA]</scope>
    <source>
        <strain evidence="5 6">BIOML-A198</strain>
    </source>
</reference>
<keyword evidence="2" id="KW-0805">Transcription regulation</keyword>
<dbReference type="RefSeq" id="WP_006784189.1">
    <property type="nucleotide sequence ID" value="NZ_CAUWFM010000001.1"/>
</dbReference>
<evidence type="ECO:0000256" key="2">
    <source>
        <dbReference type="ARBA" id="ARBA00023015"/>
    </source>
</evidence>
<keyword evidence="4" id="KW-0804">Transcription</keyword>
<name>A0A173S929_9FIRM</name>
<evidence type="ECO:0000313" key="6">
    <source>
        <dbReference type="Proteomes" id="UP000487649"/>
    </source>
</evidence>
<dbReference type="PANTHER" id="PTHR30204">
    <property type="entry name" value="REDOX-CYCLING DRUG-SENSING TRANSCRIPTIONAL ACTIVATOR SOXR"/>
    <property type="match status" value="1"/>
</dbReference>
<dbReference type="PROSITE" id="PS50937">
    <property type="entry name" value="HTH_MERR_2"/>
    <property type="match status" value="1"/>
</dbReference>
<sequence length="268" mass="31531">MENYKIGQLTKTMGVSPHLLKHYEKFDLIIPTKDHETNYRYYDFGQFGRLIQSKKFRNIGFSIKDTSDLVKGIDNTKLNEMLSKHIDSLQVEIENLKLQQKLAIDLYDSSVECDERLNQWFIEMMPTRYILIQSDNKRLIEEHHSLIGEINLIDHAPITESLLYIPKSNLKTEDFSYHWCLGISQTALDFLQLAVDERFIRIDSCRVFTTYLKVKIPYTENKVLIHAIKEIFTAYPFHCSGDIIAILLKSTCEDEILYQYFKIYIPID</sequence>
<keyword evidence="3" id="KW-0238">DNA-binding</keyword>
<evidence type="ECO:0000256" key="1">
    <source>
        <dbReference type="ARBA" id="ARBA00022491"/>
    </source>
</evidence>
<dbReference type="SUPFAM" id="SSF46955">
    <property type="entry name" value="Putative DNA-binding domain"/>
    <property type="match status" value="1"/>
</dbReference>
<dbReference type="AlphaFoldDB" id="A0A173S929"/>
<dbReference type="Gene3D" id="1.10.1660.10">
    <property type="match status" value="1"/>
</dbReference>
<gene>
    <name evidence="5" type="ORF">GMA92_01170</name>
</gene>
<dbReference type="OrthoDB" id="9811174at2"/>
<keyword evidence="1" id="KW-0678">Repressor</keyword>
<dbReference type="GO" id="GO:0003677">
    <property type="term" value="F:DNA binding"/>
    <property type="evidence" value="ECO:0007669"/>
    <property type="project" value="UniProtKB-KW"/>
</dbReference>
<organism evidence="5 6">
    <name type="scientific">Turicibacter sanguinis</name>
    <dbReference type="NCBI Taxonomy" id="154288"/>
    <lineage>
        <taxon>Bacteria</taxon>
        <taxon>Bacillati</taxon>
        <taxon>Bacillota</taxon>
        <taxon>Erysipelotrichia</taxon>
        <taxon>Erysipelotrichales</taxon>
        <taxon>Turicibacteraceae</taxon>
        <taxon>Turicibacter</taxon>
    </lineage>
</organism>